<evidence type="ECO:0000256" key="3">
    <source>
        <dbReference type="ARBA" id="ARBA00007422"/>
    </source>
</evidence>
<dbReference type="HAMAP" id="MF_00147_B">
    <property type="entry name" value="TIM_B"/>
    <property type="match status" value="1"/>
</dbReference>
<comment type="caution">
    <text evidence="10">The sequence shown here is derived from an EMBL/GenBank/DDBJ whole genome shotgun (WGS) entry which is preliminary data.</text>
</comment>
<comment type="subunit">
    <text evidence="8 9">Homodimer.</text>
</comment>
<dbReference type="EMBL" id="JADKBR010000026">
    <property type="protein sequence ID" value="MBK8892235.1"/>
    <property type="molecule type" value="Genomic_DNA"/>
</dbReference>
<dbReference type="GO" id="GO:0046166">
    <property type="term" value="P:glyceraldehyde-3-phosphate biosynthetic process"/>
    <property type="evidence" value="ECO:0007669"/>
    <property type="project" value="TreeGrafter"/>
</dbReference>
<dbReference type="PANTHER" id="PTHR21139">
    <property type="entry name" value="TRIOSEPHOSPHATE ISOMERASE"/>
    <property type="match status" value="1"/>
</dbReference>
<dbReference type="InterPro" id="IPR022896">
    <property type="entry name" value="TrioseP_Isoase_bac/euk"/>
</dbReference>
<dbReference type="SUPFAM" id="SSF51351">
    <property type="entry name" value="Triosephosphate isomerase (TIM)"/>
    <property type="match status" value="1"/>
</dbReference>
<gene>
    <name evidence="8" type="primary">tpiA</name>
    <name evidence="10" type="ORF">IPN75_18680</name>
</gene>
<dbReference type="GO" id="GO:0006096">
    <property type="term" value="P:glycolytic process"/>
    <property type="evidence" value="ECO:0007669"/>
    <property type="project" value="UniProtKB-UniRule"/>
</dbReference>
<dbReference type="CDD" id="cd00311">
    <property type="entry name" value="TIM"/>
    <property type="match status" value="1"/>
</dbReference>
<organism evidence="10 11">
    <name type="scientific">Candidatus Dechloromonas phosphorivorans</name>
    <dbReference type="NCBI Taxonomy" id="2899244"/>
    <lineage>
        <taxon>Bacteria</taxon>
        <taxon>Pseudomonadati</taxon>
        <taxon>Pseudomonadota</taxon>
        <taxon>Betaproteobacteria</taxon>
        <taxon>Rhodocyclales</taxon>
        <taxon>Azonexaceae</taxon>
        <taxon>Dechloromonas</taxon>
    </lineage>
</organism>
<dbReference type="GO" id="GO:0006094">
    <property type="term" value="P:gluconeogenesis"/>
    <property type="evidence" value="ECO:0007669"/>
    <property type="project" value="UniProtKB-UniRule"/>
</dbReference>
<dbReference type="PANTHER" id="PTHR21139:SF42">
    <property type="entry name" value="TRIOSEPHOSPHATE ISOMERASE"/>
    <property type="match status" value="1"/>
</dbReference>
<dbReference type="GO" id="GO:0004807">
    <property type="term" value="F:triose-phosphate isomerase activity"/>
    <property type="evidence" value="ECO:0007669"/>
    <property type="project" value="UniProtKB-UniRule"/>
</dbReference>
<comment type="catalytic activity">
    <reaction evidence="8 9">
        <text>D-glyceraldehyde 3-phosphate = dihydroxyacetone phosphate</text>
        <dbReference type="Rhea" id="RHEA:18585"/>
        <dbReference type="ChEBI" id="CHEBI:57642"/>
        <dbReference type="ChEBI" id="CHEBI:59776"/>
        <dbReference type="EC" id="5.3.1.1"/>
    </reaction>
</comment>
<feature type="binding site" evidence="8">
    <location>
        <position position="211"/>
    </location>
    <ligand>
        <name>substrate</name>
    </ligand>
</feature>
<accession>A0A9D7QPR0</accession>
<sequence>MRKKLVAGNWKMHGSLRQNAALLEQLKFGIAEVQCDVAVCVPYPFLAQVQSVLAGTQLLWGAQSVSEHESGAFTGEVSAAMLREFGCCYALVGHSERRSLFGESDALVAAKFVAAQKAGLVPILCLGESLVEREAGQTKAVVSRQLRAVIDVAGICGLMSAVVAYEPVWAIGTGVTASPAQAQEVHAAIRAQVGGLDGELATGLRILYGGSVKPQNAAELFKQADIDGGLIGGAALVAEDFLAICLAAN</sequence>
<name>A0A9D7QPR0_9RHOO</name>
<protein>
    <recommendedName>
        <fullName evidence="8 9">Triosephosphate isomerase</fullName>
        <shortName evidence="8">TIM</shortName>
        <shortName evidence="8">TPI</shortName>
        <ecNumber evidence="8 9">5.3.1.1</ecNumber>
    </recommendedName>
    <alternativeName>
        <fullName evidence="8">Triose-phosphate isomerase</fullName>
    </alternativeName>
</protein>
<feature type="binding site" evidence="8">
    <location>
        <position position="172"/>
    </location>
    <ligand>
        <name>substrate</name>
    </ligand>
</feature>
<evidence type="ECO:0000256" key="6">
    <source>
        <dbReference type="ARBA" id="ARBA00023152"/>
    </source>
</evidence>
<evidence type="ECO:0000256" key="2">
    <source>
        <dbReference type="ARBA" id="ARBA00004939"/>
    </source>
</evidence>
<dbReference type="InterPro" id="IPR035990">
    <property type="entry name" value="TIM_sf"/>
</dbReference>
<comment type="subcellular location">
    <subcellularLocation>
        <location evidence="8 9">Cytoplasm</location>
    </subcellularLocation>
</comment>
<comment type="similarity">
    <text evidence="3 8 9">Belongs to the triosephosphate isomerase family.</text>
</comment>
<keyword evidence="6 8" id="KW-0324">Glycolysis</keyword>
<comment type="function">
    <text evidence="8">Involved in the gluconeogenesis. Catalyzes stereospecifically the conversion of dihydroxyacetone phosphate (DHAP) to D-glyceraldehyde-3-phosphate (G3P).</text>
</comment>
<feature type="active site" description="Proton acceptor" evidence="8">
    <location>
        <position position="166"/>
    </location>
</feature>
<dbReference type="AlphaFoldDB" id="A0A9D7QPR0"/>
<comment type="pathway">
    <text evidence="2">Carbohydrate metabolism; erythritol degradation.</text>
</comment>
<feature type="binding site" evidence="8">
    <location>
        <begin position="232"/>
        <end position="233"/>
    </location>
    <ligand>
        <name>substrate</name>
    </ligand>
</feature>
<dbReference type="InterPro" id="IPR020861">
    <property type="entry name" value="Triosephosphate_isomerase_AS"/>
</dbReference>
<comment type="pathway">
    <text evidence="1 8 9">Carbohydrate degradation; glycolysis; D-glyceraldehyde 3-phosphate from glycerone phosphate: step 1/1.</text>
</comment>
<comment type="pathway">
    <text evidence="8 9">Carbohydrate biosynthesis; gluconeogenesis.</text>
</comment>
<dbReference type="FunFam" id="3.20.20.70:FF:000016">
    <property type="entry name" value="Triosephosphate isomerase"/>
    <property type="match status" value="1"/>
</dbReference>
<feature type="binding site" evidence="8">
    <location>
        <begin position="9"/>
        <end position="11"/>
    </location>
    <ligand>
        <name>substrate</name>
    </ligand>
</feature>
<dbReference type="Proteomes" id="UP000808146">
    <property type="component" value="Unassembled WGS sequence"/>
</dbReference>
<dbReference type="InterPro" id="IPR013785">
    <property type="entry name" value="Aldolase_TIM"/>
</dbReference>
<dbReference type="PROSITE" id="PS51440">
    <property type="entry name" value="TIM_2"/>
    <property type="match status" value="1"/>
</dbReference>
<evidence type="ECO:0000256" key="8">
    <source>
        <dbReference type="HAMAP-Rule" id="MF_00147"/>
    </source>
</evidence>
<evidence type="ECO:0000313" key="11">
    <source>
        <dbReference type="Proteomes" id="UP000808146"/>
    </source>
</evidence>
<evidence type="ECO:0000256" key="5">
    <source>
        <dbReference type="ARBA" id="ARBA00022490"/>
    </source>
</evidence>
<evidence type="ECO:0000256" key="7">
    <source>
        <dbReference type="ARBA" id="ARBA00023235"/>
    </source>
</evidence>
<proteinExistence type="inferred from homology"/>
<evidence type="ECO:0000256" key="9">
    <source>
        <dbReference type="RuleBase" id="RU363013"/>
    </source>
</evidence>
<evidence type="ECO:0000256" key="4">
    <source>
        <dbReference type="ARBA" id="ARBA00022432"/>
    </source>
</evidence>
<dbReference type="NCBIfam" id="TIGR00419">
    <property type="entry name" value="tim"/>
    <property type="match status" value="1"/>
</dbReference>
<dbReference type="EC" id="5.3.1.1" evidence="8 9"/>
<dbReference type="Gene3D" id="3.20.20.70">
    <property type="entry name" value="Aldolase class I"/>
    <property type="match status" value="1"/>
</dbReference>
<reference evidence="10" key="1">
    <citation type="submission" date="2020-10" db="EMBL/GenBank/DDBJ databases">
        <title>Connecting structure to function with the recovery of over 1000 high-quality activated sludge metagenome-assembled genomes encoding full-length rRNA genes using long-read sequencing.</title>
        <authorList>
            <person name="Singleton C.M."/>
            <person name="Petriglieri F."/>
            <person name="Kristensen J.M."/>
            <person name="Kirkegaard R.H."/>
            <person name="Michaelsen T.Y."/>
            <person name="Andersen M.H."/>
            <person name="Karst S.M."/>
            <person name="Dueholm M.S."/>
            <person name="Nielsen P.H."/>
            <person name="Albertsen M."/>
        </authorList>
    </citation>
    <scope>NUCLEOTIDE SEQUENCE</scope>
    <source>
        <strain evidence="10">OdNE_18-Q3-R46-58_BAT3C.305</strain>
    </source>
</reference>
<keyword evidence="4 8" id="KW-0312">Gluconeogenesis</keyword>
<evidence type="ECO:0000256" key="1">
    <source>
        <dbReference type="ARBA" id="ARBA00004680"/>
    </source>
</evidence>
<dbReference type="InterPro" id="IPR000652">
    <property type="entry name" value="Triosephosphate_isomerase"/>
</dbReference>
<evidence type="ECO:0000313" key="10">
    <source>
        <dbReference type="EMBL" id="MBK8892235.1"/>
    </source>
</evidence>
<dbReference type="Pfam" id="PF00121">
    <property type="entry name" value="TIM"/>
    <property type="match status" value="1"/>
</dbReference>
<keyword evidence="7 8" id="KW-0413">Isomerase</keyword>
<dbReference type="GO" id="GO:0019563">
    <property type="term" value="P:glycerol catabolic process"/>
    <property type="evidence" value="ECO:0007669"/>
    <property type="project" value="TreeGrafter"/>
</dbReference>
<feature type="active site" description="Electrophile" evidence="8">
    <location>
        <position position="94"/>
    </location>
</feature>
<dbReference type="GO" id="GO:0005829">
    <property type="term" value="C:cytosol"/>
    <property type="evidence" value="ECO:0007669"/>
    <property type="project" value="TreeGrafter"/>
</dbReference>
<dbReference type="PROSITE" id="PS00171">
    <property type="entry name" value="TIM_1"/>
    <property type="match status" value="1"/>
</dbReference>
<keyword evidence="5 8" id="KW-0963">Cytoplasm</keyword>